<comment type="similarity">
    <text evidence="1">Belongs to the DinB family.</text>
</comment>
<proteinExistence type="inferred from homology"/>
<dbReference type="PANTHER" id="PTHR37302:SF3">
    <property type="entry name" value="DAMAGE-INDUCIBLE PROTEIN DINB"/>
    <property type="match status" value="1"/>
</dbReference>
<sequence>MSGQNSSSKDYFSRLFRHASWADDKIVAALHQADRIPGKPLTLLGHILNAEKIWLMRINRFETKGMAPWSPQSLEECAALAKENAAGYAELLNRLDDSGLNAEVAYRNSTGTAFNTTVSDILTHVVLHGSYHRGQISSYLRMEGLEPVNTDFIAFVWEEKD</sequence>
<dbReference type="Pfam" id="PF05163">
    <property type="entry name" value="DinB"/>
    <property type="match status" value="1"/>
</dbReference>
<evidence type="ECO:0000313" key="5">
    <source>
        <dbReference type="Proteomes" id="UP000480151"/>
    </source>
</evidence>
<feature type="binding site" evidence="3">
    <location>
        <position position="46"/>
    </location>
    <ligand>
        <name>a divalent metal cation</name>
        <dbReference type="ChEBI" id="CHEBI:60240"/>
    </ligand>
</feature>
<keyword evidence="2 3" id="KW-0479">Metal-binding</keyword>
<organism evidence="4 5">
    <name type="scientific">Paenibacillus apii</name>
    <dbReference type="NCBI Taxonomy" id="1850370"/>
    <lineage>
        <taxon>Bacteria</taxon>
        <taxon>Bacillati</taxon>
        <taxon>Bacillota</taxon>
        <taxon>Bacilli</taxon>
        <taxon>Bacillales</taxon>
        <taxon>Paenibacillaceae</taxon>
        <taxon>Paenibacillus</taxon>
    </lineage>
</organism>
<evidence type="ECO:0000256" key="2">
    <source>
        <dbReference type="ARBA" id="ARBA00022723"/>
    </source>
</evidence>
<dbReference type="EMBL" id="JAAKGU010000001">
    <property type="protein sequence ID" value="NGM81549.1"/>
    <property type="molecule type" value="Genomic_DNA"/>
</dbReference>
<dbReference type="GO" id="GO:0046872">
    <property type="term" value="F:metal ion binding"/>
    <property type="evidence" value="ECO:0007669"/>
    <property type="project" value="UniProtKB-KW"/>
</dbReference>
<dbReference type="Gene3D" id="1.20.120.450">
    <property type="entry name" value="dinb family like domain"/>
    <property type="match status" value="1"/>
</dbReference>
<keyword evidence="5" id="KW-1185">Reference proteome</keyword>
<accession>A0A6M1PDX8</accession>
<gene>
    <name evidence="4" type="ORF">G5B47_03885</name>
</gene>
<name>A0A6M1PDX8_9BACL</name>
<comment type="caution">
    <text evidence="4">The sequence shown here is derived from an EMBL/GenBank/DDBJ whole genome shotgun (WGS) entry which is preliminary data.</text>
</comment>
<dbReference type="Proteomes" id="UP000480151">
    <property type="component" value="Unassembled WGS sequence"/>
</dbReference>
<dbReference type="InterPro" id="IPR007837">
    <property type="entry name" value="DinB"/>
</dbReference>
<dbReference type="InterPro" id="IPR034660">
    <property type="entry name" value="DinB/YfiT-like"/>
</dbReference>
<feature type="binding site" evidence="3">
    <location>
        <position position="128"/>
    </location>
    <ligand>
        <name>a divalent metal cation</name>
        <dbReference type="ChEBI" id="CHEBI:60240"/>
    </ligand>
</feature>
<evidence type="ECO:0000256" key="3">
    <source>
        <dbReference type="PIRSR" id="PIRSR607837-1"/>
    </source>
</evidence>
<evidence type="ECO:0000313" key="4">
    <source>
        <dbReference type="EMBL" id="NGM81549.1"/>
    </source>
</evidence>
<protein>
    <submittedName>
        <fullName evidence="4">Damage-inducible protein DinB</fullName>
    </submittedName>
</protein>
<feature type="binding site" evidence="3">
    <location>
        <position position="132"/>
    </location>
    <ligand>
        <name>a divalent metal cation</name>
        <dbReference type="ChEBI" id="CHEBI:60240"/>
    </ligand>
</feature>
<dbReference type="PANTHER" id="PTHR37302">
    <property type="entry name" value="SLR1116 PROTEIN"/>
    <property type="match status" value="1"/>
</dbReference>
<reference evidence="4 5" key="1">
    <citation type="submission" date="2020-02" db="EMBL/GenBank/DDBJ databases">
        <authorList>
            <person name="Gao J."/>
            <person name="Sun J."/>
        </authorList>
    </citation>
    <scope>NUCLEOTIDE SEQUENCE [LARGE SCALE GENOMIC DNA]</scope>
    <source>
        <strain evidence="4 5">7124</strain>
    </source>
</reference>
<dbReference type="RefSeq" id="WP_165094538.1">
    <property type="nucleotide sequence ID" value="NZ_JAAKGU010000001.1"/>
</dbReference>
<dbReference type="SUPFAM" id="SSF109854">
    <property type="entry name" value="DinB/YfiT-like putative metalloenzymes"/>
    <property type="match status" value="1"/>
</dbReference>
<evidence type="ECO:0000256" key="1">
    <source>
        <dbReference type="ARBA" id="ARBA00008635"/>
    </source>
</evidence>
<dbReference type="AlphaFoldDB" id="A0A6M1PDX8"/>